<organism evidence="1 2">
    <name type="scientific">Plasmopara halstedii</name>
    <name type="common">Downy mildew of sunflower</name>
    <dbReference type="NCBI Taxonomy" id="4781"/>
    <lineage>
        <taxon>Eukaryota</taxon>
        <taxon>Sar</taxon>
        <taxon>Stramenopiles</taxon>
        <taxon>Oomycota</taxon>
        <taxon>Peronosporomycetes</taxon>
        <taxon>Peronosporales</taxon>
        <taxon>Peronosporaceae</taxon>
        <taxon>Plasmopara</taxon>
    </lineage>
</organism>
<name>A0A0P1B1R9_PLAHL</name>
<reference evidence="2" key="1">
    <citation type="submission" date="2014-09" db="EMBL/GenBank/DDBJ databases">
        <authorList>
            <person name="Sharma Rahul"/>
            <person name="Thines Marco"/>
        </authorList>
    </citation>
    <scope>NUCLEOTIDE SEQUENCE [LARGE SCALE GENOMIC DNA]</scope>
</reference>
<proteinExistence type="predicted"/>
<dbReference type="RefSeq" id="XP_024584080.1">
    <property type="nucleotide sequence ID" value="XM_024718708.1"/>
</dbReference>
<dbReference type="Proteomes" id="UP000054928">
    <property type="component" value="Unassembled WGS sequence"/>
</dbReference>
<protein>
    <submittedName>
        <fullName evidence="1">Uncharacterized protein</fullName>
    </submittedName>
</protein>
<sequence>MHKSSMYDKDQTGETLFTCHGWPESNPDRILLLVLLSWSASRLPFRVVPHRFGISRAHWGLLQRAMLFMKRYDILEELADPAVRADKAKSNEKHYLCGGRNFLFPRVGCASSTLPSLSNILSAYGD</sequence>
<keyword evidence="2" id="KW-1185">Reference proteome</keyword>
<dbReference type="AlphaFoldDB" id="A0A0P1B1R9"/>
<dbReference type="EMBL" id="CCYD01002672">
    <property type="protein sequence ID" value="CEG47711.1"/>
    <property type="molecule type" value="Genomic_DNA"/>
</dbReference>
<evidence type="ECO:0000313" key="1">
    <source>
        <dbReference type="EMBL" id="CEG47711.1"/>
    </source>
</evidence>
<dbReference type="GeneID" id="36399908"/>
<evidence type="ECO:0000313" key="2">
    <source>
        <dbReference type="Proteomes" id="UP000054928"/>
    </source>
</evidence>
<accession>A0A0P1B1R9</accession>